<dbReference type="EMBL" id="HBIM01007233">
    <property type="protein sequence ID" value="CAE0408416.1"/>
    <property type="molecule type" value="Transcribed_RNA"/>
</dbReference>
<dbReference type="Gene3D" id="1.20.990.10">
    <property type="entry name" value="NADPH-cytochrome p450 Reductase, Chain A, domain 3"/>
    <property type="match status" value="1"/>
</dbReference>
<dbReference type="SUPFAM" id="SSF52343">
    <property type="entry name" value="Ferredoxin reductase-like, C-terminal NADP-linked domain"/>
    <property type="match status" value="1"/>
</dbReference>
<evidence type="ECO:0000256" key="1">
    <source>
        <dbReference type="ARBA" id="ARBA00001917"/>
    </source>
</evidence>
<dbReference type="SUPFAM" id="SSF52218">
    <property type="entry name" value="Flavoproteins"/>
    <property type="match status" value="1"/>
</dbReference>
<dbReference type="EMBL" id="HBIM01007234">
    <property type="protein sequence ID" value="CAE0408418.1"/>
    <property type="molecule type" value="Transcribed_RNA"/>
</dbReference>
<dbReference type="EMBL" id="HBIM01007231">
    <property type="protein sequence ID" value="CAE0408414.1"/>
    <property type="molecule type" value="Transcribed_RNA"/>
</dbReference>
<dbReference type="PANTHER" id="PTHR19384:SF17">
    <property type="entry name" value="NADPH--CYTOCHROME P450 REDUCTASE"/>
    <property type="match status" value="1"/>
</dbReference>
<evidence type="ECO:0000259" key="10">
    <source>
        <dbReference type="PROSITE" id="PS50902"/>
    </source>
</evidence>
<evidence type="ECO:0000313" key="12">
    <source>
        <dbReference type="EMBL" id="CAE0408412.1"/>
    </source>
</evidence>
<evidence type="ECO:0000259" key="11">
    <source>
        <dbReference type="PROSITE" id="PS51384"/>
    </source>
</evidence>
<dbReference type="InterPro" id="IPR003097">
    <property type="entry name" value="CysJ-like_FAD-binding"/>
</dbReference>
<dbReference type="GO" id="GO:0010181">
    <property type="term" value="F:FMN binding"/>
    <property type="evidence" value="ECO:0007669"/>
    <property type="project" value="InterPro"/>
</dbReference>
<protein>
    <recommendedName>
        <fullName evidence="8">NADPH--hemoprotein reductase</fullName>
        <ecNumber evidence="8">1.6.2.4</ecNumber>
    </recommendedName>
</protein>
<comment type="cofactor">
    <cofactor evidence="1">
        <name>FMN</name>
        <dbReference type="ChEBI" id="CHEBI:58210"/>
    </cofactor>
</comment>
<dbReference type="EMBL" id="HBIM01007230">
    <property type="protein sequence ID" value="CAE0408413.1"/>
    <property type="molecule type" value="Transcribed_RNA"/>
</dbReference>
<dbReference type="Gene3D" id="2.40.30.10">
    <property type="entry name" value="Translation factors"/>
    <property type="match status" value="1"/>
</dbReference>
<dbReference type="PROSITE" id="PS51384">
    <property type="entry name" value="FAD_FR"/>
    <property type="match status" value="1"/>
</dbReference>
<dbReference type="EMBL" id="HBIM01007229">
    <property type="protein sequence ID" value="CAE0408412.1"/>
    <property type="molecule type" value="Transcribed_RNA"/>
</dbReference>
<keyword evidence="6" id="KW-0521">NADP</keyword>
<dbReference type="PANTHER" id="PTHR19384">
    <property type="entry name" value="NITRIC OXIDE SYNTHASE-RELATED"/>
    <property type="match status" value="1"/>
</dbReference>
<feature type="domain" description="FAD-binding FR-type" evidence="11">
    <location>
        <begin position="278"/>
        <end position="503"/>
    </location>
</feature>
<dbReference type="PRINTS" id="PR00371">
    <property type="entry name" value="FPNCR"/>
</dbReference>
<comment type="cofactor">
    <cofactor evidence="2">
        <name>FAD</name>
        <dbReference type="ChEBI" id="CHEBI:57692"/>
    </cofactor>
</comment>
<dbReference type="InterPro" id="IPR017927">
    <property type="entry name" value="FAD-bd_FR_type"/>
</dbReference>
<evidence type="ECO:0000256" key="8">
    <source>
        <dbReference type="ARBA" id="ARBA00023797"/>
    </source>
</evidence>
<dbReference type="InterPro" id="IPR039261">
    <property type="entry name" value="FNR_nucleotide-bd"/>
</dbReference>
<keyword evidence="4" id="KW-0288">FMN</keyword>
<keyword evidence="3" id="KW-0285">Flavoprotein</keyword>
<evidence type="ECO:0000313" key="14">
    <source>
        <dbReference type="EMBL" id="CAE0408414.1"/>
    </source>
</evidence>
<evidence type="ECO:0000313" key="15">
    <source>
        <dbReference type="EMBL" id="CAE0408415.1"/>
    </source>
</evidence>
<dbReference type="AlphaFoldDB" id="A0A6S8KMF9"/>
<evidence type="ECO:0000313" key="13">
    <source>
        <dbReference type="EMBL" id="CAE0408413.1"/>
    </source>
</evidence>
<dbReference type="InterPro" id="IPR001433">
    <property type="entry name" value="OxRdtase_FAD/NAD-bd"/>
</dbReference>
<feature type="region of interest" description="Disordered" evidence="9">
    <location>
        <begin position="195"/>
        <end position="221"/>
    </location>
</feature>
<dbReference type="PROSITE" id="PS50902">
    <property type="entry name" value="FLAVODOXIN_LIKE"/>
    <property type="match status" value="1"/>
</dbReference>
<evidence type="ECO:0000256" key="7">
    <source>
        <dbReference type="ARBA" id="ARBA00023002"/>
    </source>
</evidence>
<dbReference type="GO" id="GO:0003958">
    <property type="term" value="F:NADPH-hemoprotein reductase activity"/>
    <property type="evidence" value="ECO:0007669"/>
    <property type="project" value="UniProtKB-EC"/>
</dbReference>
<dbReference type="InterPro" id="IPR008254">
    <property type="entry name" value="Flavodoxin/NO_synth"/>
</dbReference>
<dbReference type="InterPro" id="IPR001094">
    <property type="entry name" value="Flavdoxin-like"/>
</dbReference>
<evidence type="ECO:0000313" key="17">
    <source>
        <dbReference type="EMBL" id="CAE0408418.1"/>
    </source>
</evidence>
<evidence type="ECO:0000256" key="2">
    <source>
        <dbReference type="ARBA" id="ARBA00001974"/>
    </source>
</evidence>
<evidence type="ECO:0000256" key="6">
    <source>
        <dbReference type="ARBA" id="ARBA00022857"/>
    </source>
</evidence>
<evidence type="ECO:0000256" key="9">
    <source>
        <dbReference type="SAM" id="MobiDB-lite"/>
    </source>
</evidence>
<evidence type="ECO:0000313" key="16">
    <source>
        <dbReference type="EMBL" id="CAE0408416.1"/>
    </source>
</evidence>
<organism evidence="13">
    <name type="scientific">Amphora coffeiformis</name>
    <dbReference type="NCBI Taxonomy" id="265554"/>
    <lineage>
        <taxon>Eukaryota</taxon>
        <taxon>Sar</taxon>
        <taxon>Stramenopiles</taxon>
        <taxon>Ochrophyta</taxon>
        <taxon>Bacillariophyta</taxon>
        <taxon>Bacillariophyceae</taxon>
        <taxon>Bacillariophycidae</taxon>
        <taxon>Thalassiophysales</taxon>
        <taxon>Catenulaceae</taxon>
        <taxon>Amphora</taxon>
    </lineage>
</organism>
<dbReference type="Pfam" id="PF00667">
    <property type="entry name" value="FAD_binding_1"/>
    <property type="match status" value="2"/>
</dbReference>
<dbReference type="Gene3D" id="3.40.50.80">
    <property type="entry name" value="Nucleotide-binding domain of ferredoxin-NADP reductase (FNR) module"/>
    <property type="match status" value="1"/>
</dbReference>
<accession>A0A6S8KMF9</accession>
<dbReference type="InterPro" id="IPR029039">
    <property type="entry name" value="Flavoprotein-like_sf"/>
</dbReference>
<dbReference type="Gene3D" id="3.40.50.360">
    <property type="match status" value="1"/>
</dbReference>
<keyword evidence="7" id="KW-0560">Oxidoreductase</keyword>
<dbReference type="Pfam" id="PF00175">
    <property type="entry name" value="NAD_binding_1"/>
    <property type="match status" value="1"/>
</dbReference>
<dbReference type="EC" id="1.6.2.4" evidence="8"/>
<dbReference type="GO" id="GO:0005829">
    <property type="term" value="C:cytosol"/>
    <property type="evidence" value="ECO:0007669"/>
    <property type="project" value="TreeGrafter"/>
</dbReference>
<dbReference type="InterPro" id="IPR023173">
    <property type="entry name" value="NADPH_Cyt_P450_Rdtase_alpha"/>
</dbReference>
<reference evidence="13" key="1">
    <citation type="submission" date="2021-01" db="EMBL/GenBank/DDBJ databases">
        <authorList>
            <person name="Corre E."/>
            <person name="Pelletier E."/>
            <person name="Niang G."/>
            <person name="Scheremetjew M."/>
            <person name="Finn R."/>
            <person name="Kale V."/>
            <person name="Holt S."/>
            <person name="Cochrane G."/>
            <person name="Meng A."/>
            <person name="Brown T."/>
            <person name="Cohen L."/>
        </authorList>
    </citation>
    <scope>NUCLEOTIDE SEQUENCE</scope>
    <source>
        <strain evidence="13">CCMP127</strain>
    </source>
</reference>
<keyword evidence="5" id="KW-0274">FAD</keyword>
<evidence type="ECO:0000256" key="3">
    <source>
        <dbReference type="ARBA" id="ARBA00022630"/>
    </source>
</evidence>
<dbReference type="EMBL" id="HBIM01007232">
    <property type="protein sequence ID" value="CAE0408415.1"/>
    <property type="molecule type" value="Transcribed_RNA"/>
</dbReference>
<dbReference type="InterPro" id="IPR017938">
    <property type="entry name" value="Riboflavin_synthase-like_b-brl"/>
</dbReference>
<dbReference type="GO" id="GO:0050660">
    <property type="term" value="F:flavin adenine dinucleotide binding"/>
    <property type="evidence" value="ECO:0007669"/>
    <property type="project" value="TreeGrafter"/>
</dbReference>
<proteinExistence type="predicted"/>
<evidence type="ECO:0000256" key="4">
    <source>
        <dbReference type="ARBA" id="ARBA00022643"/>
    </source>
</evidence>
<feature type="domain" description="Flavodoxin-like" evidence="10">
    <location>
        <begin position="40"/>
        <end position="189"/>
    </location>
</feature>
<name>A0A6S8KMF9_9STRA</name>
<gene>
    <name evidence="12" type="ORF">ACOF00016_LOCUS6159</name>
    <name evidence="13" type="ORF">ACOF00016_LOCUS6160</name>
    <name evidence="14" type="ORF">ACOF00016_LOCUS6161</name>
    <name evidence="15" type="ORF">ACOF00016_LOCUS6162</name>
    <name evidence="16" type="ORF">ACOF00016_LOCUS6163</name>
    <name evidence="17" type="ORF">ACOF00016_LOCUS6164</name>
</gene>
<dbReference type="SUPFAM" id="SSF63380">
    <property type="entry name" value="Riboflavin synthase domain-like"/>
    <property type="match status" value="1"/>
</dbReference>
<evidence type="ECO:0000256" key="5">
    <source>
        <dbReference type="ARBA" id="ARBA00022827"/>
    </source>
</evidence>
<dbReference type="PRINTS" id="PR00369">
    <property type="entry name" value="FLAVODOXIN"/>
</dbReference>
<feature type="compositionally biased region" description="Low complexity" evidence="9">
    <location>
        <begin position="212"/>
        <end position="221"/>
    </location>
</feature>
<sequence length="655" mass="71772">MTMLTAATMRLVIPMTRLRQVRCSAMIRNLSAATRPTKKIDIHFGSSTGTAQLFAHELQSALEQAGPEATAAEVSVKSLDQTPNADALDPAALHLFVVSTAGVGEPPGMARKFYDSLDQEPTRHHLADIQFGVFGLGNSAAHPHHYNVAGKTLYEKLVGSAAQPWIPLALGDDADCIEEDYDQWQATVLKKLKEEQQNGGGGGGDAVSSSDTQVEQVTTTTTGAVATNTEATITPTGEAQETPRKPFGQRLQLVPTQPSADETTRTDLADVLPSYYHPDTQRWKVKRHQSLSPQPTANGLHELQLELTGAVALSYDAGDHLVVYPSQPDYLVEAYLDHWNIFVGDALHSTVQLTDTATATASSSYPHPTGISLYDTLRYCVDLMSPPSPKLARTLLRRDDIDYKTEVFTPRQSPLALLRQSGNTDMTLEDLLYQLPSIAPRYYSIASSPARHPNSLYLTYRPVRYFNSLGAPQQGLCTSYFQQLQAGNTVMAYVNRNPTFRLPTEPEAPIILLAGGCGVAAVRALVEELQARRKTTPVYIFLGFRNPADAAYLDVMESVEPVLLDVSYSLSCTAKDQQCALVSDRLQVHGAMLYDLLQNQGAYLYACGGARTFGAAIQRELYMLFEEHGHCSQQEAQEALQELVRQGRYCEDLAD</sequence>
<dbReference type="Pfam" id="PF00258">
    <property type="entry name" value="Flavodoxin_1"/>
    <property type="match status" value="1"/>
</dbReference>
<dbReference type="InterPro" id="IPR001709">
    <property type="entry name" value="Flavoprot_Pyr_Nucl_cyt_Rdtase"/>
</dbReference>